<sequence>METPGKTGFLGLGLMGTPMAGNLARAGTPLLVWNRTAGRCEPLRAAGAEVARRPADVFAASSTVIMMLTDEHAVDSVLGRRGGEFGVEVSGRTIVHMGTTSPRYSAALGTDVAAAGGRYLEAPVSGSRGPAEAGTLVAMLAGEESLADRVRPLLAPMCRESVFCGPVPNALSMKLAINLFLITMVTGLAEAAHFARRHGLDLERFLAVHNAGPMASEASRTKLAKIVAGDFSAQAAADDVLKNSRLIFEAAREAGSRSPLLDACYSLFGETVARGDAKSDMAAVVKAFQDR</sequence>
<dbReference type="InterPro" id="IPR002204">
    <property type="entry name" value="3-OH-isobutyrate_DH-rel_CS"/>
</dbReference>
<dbReference type="Gene3D" id="1.10.1040.10">
    <property type="entry name" value="N-(1-d-carboxylethyl)-l-norvaline Dehydrogenase, domain 2"/>
    <property type="match status" value="1"/>
</dbReference>
<dbReference type="InterPro" id="IPR013328">
    <property type="entry name" value="6PGD_dom2"/>
</dbReference>
<dbReference type="SUPFAM" id="SSF51735">
    <property type="entry name" value="NAD(P)-binding Rossmann-fold domains"/>
    <property type="match status" value="1"/>
</dbReference>
<proteinExistence type="inferred from homology"/>
<dbReference type="Pfam" id="PF14833">
    <property type="entry name" value="NAD_binding_11"/>
    <property type="match status" value="1"/>
</dbReference>
<dbReference type="Pfam" id="PF03446">
    <property type="entry name" value="NAD_binding_2"/>
    <property type="match status" value="1"/>
</dbReference>
<feature type="domain" description="3-hydroxyisobutyrate dehydrogenase-like NAD-binding" evidence="5">
    <location>
        <begin position="172"/>
        <end position="287"/>
    </location>
</feature>
<dbReference type="InterPro" id="IPR036291">
    <property type="entry name" value="NAD(P)-bd_dom_sf"/>
</dbReference>
<evidence type="ECO:0000259" key="4">
    <source>
        <dbReference type="Pfam" id="PF03446"/>
    </source>
</evidence>
<dbReference type="SUPFAM" id="SSF48179">
    <property type="entry name" value="6-phosphogluconate dehydrogenase C-terminal domain-like"/>
    <property type="match status" value="1"/>
</dbReference>
<keyword evidence="2 6" id="KW-0560">Oxidoreductase</keyword>
<evidence type="ECO:0000256" key="1">
    <source>
        <dbReference type="ARBA" id="ARBA00009080"/>
    </source>
</evidence>
<evidence type="ECO:0000313" key="7">
    <source>
        <dbReference type="Proteomes" id="UP001597417"/>
    </source>
</evidence>
<dbReference type="InterPro" id="IPR029154">
    <property type="entry name" value="HIBADH-like_NADP-bd"/>
</dbReference>
<dbReference type="InterPro" id="IPR015815">
    <property type="entry name" value="HIBADH-related"/>
</dbReference>
<evidence type="ECO:0000313" key="6">
    <source>
        <dbReference type="EMBL" id="MFD2415239.1"/>
    </source>
</evidence>
<accession>A0ABW5FJP6</accession>
<dbReference type="EMBL" id="JBHUKR010000004">
    <property type="protein sequence ID" value="MFD2415239.1"/>
    <property type="molecule type" value="Genomic_DNA"/>
</dbReference>
<dbReference type="InterPro" id="IPR051265">
    <property type="entry name" value="HIBADH-related_NP60_sf"/>
</dbReference>
<feature type="domain" description="6-phosphogluconate dehydrogenase NADP-binding" evidence="4">
    <location>
        <begin position="7"/>
        <end position="162"/>
    </location>
</feature>
<dbReference type="InterPro" id="IPR008927">
    <property type="entry name" value="6-PGluconate_DH-like_C_sf"/>
</dbReference>
<dbReference type="GO" id="GO:0016491">
    <property type="term" value="F:oxidoreductase activity"/>
    <property type="evidence" value="ECO:0007669"/>
    <property type="project" value="UniProtKB-KW"/>
</dbReference>
<evidence type="ECO:0000256" key="2">
    <source>
        <dbReference type="ARBA" id="ARBA00023002"/>
    </source>
</evidence>
<keyword evidence="7" id="KW-1185">Reference proteome</keyword>
<dbReference type="PIRSF" id="PIRSF000103">
    <property type="entry name" value="HIBADH"/>
    <property type="match status" value="1"/>
</dbReference>
<reference evidence="7" key="1">
    <citation type="journal article" date="2019" name="Int. J. Syst. Evol. Microbiol.">
        <title>The Global Catalogue of Microorganisms (GCM) 10K type strain sequencing project: providing services to taxonomists for standard genome sequencing and annotation.</title>
        <authorList>
            <consortium name="The Broad Institute Genomics Platform"/>
            <consortium name="The Broad Institute Genome Sequencing Center for Infectious Disease"/>
            <person name="Wu L."/>
            <person name="Ma J."/>
        </authorList>
    </citation>
    <scope>NUCLEOTIDE SEQUENCE [LARGE SCALE GENOMIC DNA]</scope>
    <source>
        <strain evidence="7">CGMCC 4.7645</strain>
    </source>
</reference>
<gene>
    <name evidence="6" type="ORF">ACFSXZ_02740</name>
</gene>
<keyword evidence="3" id="KW-0520">NAD</keyword>
<dbReference type="Gene3D" id="3.40.50.720">
    <property type="entry name" value="NAD(P)-binding Rossmann-like Domain"/>
    <property type="match status" value="1"/>
</dbReference>
<protein>
    <submittedName>
        <fullName evidence="6">NAD(P)-dependent oxidoreductase</fullName>
        <ecNumber evidence="6">1.1.-.-</ecNumber>
    </submittedName>
</protein>
<dbReference type="InterPro" id="IPR006115">
    <property type="entry name" value="6PGDH_NADP-bd"/>
</dbReference>
<dbReference type="Proteomes" id="UP001597417">
    <property type="component" value="Unassembled WGS sequence"/>
</dbReference>
<dbReference type="PROSITE" id="PS00895">
    <property type="entry name" value="3_HYDROXYISOBUT_DH"/>
    <property type="match status" value="1"/>
</dbReference>
<name>A0ABW5FJP6_9PSEU</name>
<dbReference type="PANTHER" id="PTHR43580">
    <property type="entry name" value="OXIDOREDUCTASE GLYR1-RELATED"/>
    <property type="match status" value="1"/>
</dbReference>
<comment type="caution">
    <text evidence="6">The sequence shown here is derived from an EMBL/GenBank/DDBJ whole genome shotgun (WGS) entry which is preliminary data.</text>
</comment>
<evidence type="ECO:0000259" key="5">
    <source>
        <dbReference type="Pfam" id="PF14833"/>
    </source>
</evidence>
<comment type="similarity">
    <text evidence="1">Belongs to the HIBADH-related family.</text>
</comment>
<dbReference type="PANTHER" id="PTHR43580:SF2">
    <property type="entry name" value="CYTOKINE-LIKE NUCLEAR FACTOR N-PAC"/>
    <property type="match status" value="1"/>
</dbReference>
<organism evidence="6 7">
    <name type="scientific">Amycolatopsis pigmentata</name>
    <dbReference type="NCBI Taxonomy" id="450801"/>
    <lineage>
        <taxon>Bacteria</taxon>
        <taxon>Bacillati</taxon>
        <taxon>Actinomycetota</taxon>
        <taxon>Actinomycetes</taxon>
        <taxon>Pseudonocardiales</taxon>
        <taxon>Pseudonocardiaceae</taxon>
        <taxon>Amycolatopsis</taxon>
    </lineage>
</organism>
<dbReference type="EC" id="1.1.-.-" evidence="6"/>
<evidence type="ECO:0000256" key="3">
    <source>
        <dbReference type="ARBA" id="ARBA00023027"/>
    </source>
</evidence>
<dbReference type="RefSeq" id="WP_378260864.1">
    <property type="nucleotide sequence ID" value="NZ_JBHUKR010000004.1"/>
</dbReference>